<evidence type="ECO:0000256" key="9">
    <source>
        <dbReference type="ARBA" id="ARBA00023014"/>
    </source>
</evidence>
<dbReference type="PRINTS" id="PR00354">
    <property type="entry name" value="7FE8SFRDOXIN"/>
</dbReference>
<keyword evidence="7 11" id="KW-0249">Electron transport</keyword>
<dbReference type="InterPro" id="IPR017900">
    <property type="entry name" value="4Fe4S_Fe_S_CS"/>
</dbReference>
<keyword evidence="6 11" id="KW-0677">Repeat</keyword>
<evidence type="ECO:0000313" key="13">
    <source>
        <dbReference type="Proteomes" id="UP000255014"/>
    </source>
</evidence>
<dbReference type="EMBL" id="UFTT01000002">
    <property type="protein sequence ID" value="SUV63819.1"/>
    <property type="molecule type" value="Genomic_DNA"/>
</dbReference>
<gene>
    <name evidence="12" type="ORF">NCTC10911_00826</name>
</gene>
<keyword evidence="9 11" id="KW-0411">Iron-sulfur</keyword>
<keyword evidence="4 11" id="KW-0004">4Fe-4S</keyword>
<dbReference type="Pfam" id="PF11953">
    <property type="entry name" value="DUF3470"/>
    <property type="match status" value="1"/>
</dbReference>
<evidence type="ECO:0000256" key="3">
    <source>
        <dbReference type="ARBA" id="ARBA00022448"/>
    </source>
</evidence>
<comment type="function">
    <text evidence="11">Ferredoxins are iron-sulfur proteins that transfer electrons in a wide variety of metabolic reactions.</text>
</comment>
<evidence type="ECO:0000256" key="1">
    <source>
        <dbReference type="ARBA" id="ARBA00001927"/>
    </source>
</evidence>
<evidence type="ECO:0000256" key="8">
    <source>
        <dbReference type="ARBA" id="ARBA00023004"/>
    </source>
</evidence>
<proteinExistence type="predicted"/>
<keyword evidence="5 11" id="KW-0479">Metal-binding</keyword>
<dbReference type="Pfam" id="PF00037">
    <property type="entry name" value="Fer4"/>
    <property type="match status" value="1"/>
</dbReference>
<name>A0A0E8EG90_BORPT</name>
<dbReference type="GeneID" id="69600420"/>
<comment type="cofactor">
    <cofactor evidence="1 11">
        <name>[3Fe-4S] cluster</name>
        <dbReference type="ChEBI" id="CHEBI:21137"/>
    </cofactor>
</comment>
<evidence type="ECO:0000256" key="5">
    <source>
        <dbReference type="ARBA" id="ARBA00022723"/>
    </source>
</evidence>
<keyword evidence="10 11" id="KW-0003">3Fe-4S</keyword>
<dbReference type="PROSITE" id="PS51379">
    <property type="entry name" value="4FE4S_FER_2"/>
    <property type="match status" value="2"/>
</dbReference>
<dbReference type="InterPro" id="IPR050294">
    <property type="entry name" value="RnfB_subfamily"/>
</dbReference>
<evidence type="ECO:0000256" key="2">
    <source>
        <dbReference type="ARBA" id="ARBA00001966"/>
    </source>
</evidence>
<dbReference type="InterPro" id="IPR022569">
    <property type="entry name" value="Fd_C"/>
</dbReference>
<dbReference type="PANTHER" id="PTHR42859">
    <property type="entry name" value="OXIDOREDUCTASE"/>
    <property type="match status" value="1"/>
</dbReference>
<evidence type="ECO:0000256" key="7">
    <source>
        <dbReference type="ARBA" id="ARBA00022982"/>
    </source>
</evidence>
<dbReference type="Proteomes" id="UP000255014">
    <property type="component" value="Unassembled WGS sequence"/>
</dbReference>
<dbReference type="PANTHER" id="PTHR42859:SF2">
    <property type="entry name" value="FERREDOXIN"/>
    <property type="match status" value="1"/>
</dbReference>
<evidence type="ECO:0000256" key="10">
    <source>
        <dbReference type="ARBA" id="ARBA00023291"/>
    </source>
</evidence>
<keyword evidence="8 11" id="KW-0408">Iron</keyword>
<dbReference type="AlphaFoldDB" id="A0A0E8EG90"/>
<organism evidence="12 13">
    <name type="scientific">Bordetella pertussis</name>
    <dbReference type="NCBI Taxonomy" id="520"/>
    <lineage>
        <taxon>Bacteria</taxon>
        <taxon>Pseudomonadati</taxon>
        <taxon>Pseudomonadota</taxon>
        <taxon>Betaproteobacteria</taxon>
        <taxon>Burkholderiales</taxon>
        <taxon>Alcaligenaceae</taxon>
        <taxon>Bordetella</taxon>
    </lineage>
</organism>
<dbReference type="SUPFAM" id="SSF54862">
    <property type="entry name" value="4Fe-4S ferredoxins"/>
    <property type="match status" value="1"/>
</dbReference>
<sequence>MTHVVTENCIKCKYTDCVDVCPVDCFREGPNFLVIDPDECIDCAVCIPECPANAIYAEEDVPQDQVPFIALNVELSAEFPSISRAKKPLEDADQWNGVQDKLQYLEK</sequence>
<dbReference type="GO" id="GO:0051539">
    <property type="term" value="F:4 iron, 4 sulfur cluster binding"/>
    <property type="evidence" value="ECO:0007669"/>
    <property type="project" value="UniProtKB-KW"/>
</dbReference>
<dbReference type="InterPro" id="IPR017896">
    <property type="entry name" value="4Fe4S_Fe-S-bd"/>
</dbReference>
<dbReference type="InterPro" id="IPR054829">
    <property type="entry name" value="FdxA"/>
</dbReference>
<dbReference type="PROSITE" id="PS00198">
    <property type="entry name" value="4FE4S_FER_1"/>
    <property type="match status" value="1"/>
</dbReference>
<dbReference type="GO" id="GO:0051538">
    <property type="term" value="F:3 iron, 4 sulfur cluster binding"/>
    <property type="evidence" value="ECO:0007669"/>
    <property type="project" value="UniProtKB-KW"/>
</dbReference>
<dbReference type="GO" id="GO:0046872">
    <property type="term" value="F:metal ion binding"/>
    <property type="evidence" value="ECO:0007669"/>
    <property type="project" value="UniProtKB-KW"/>
</dbReference>
<dbReference type="NCBIfam" id="NF045490">
    <property type="entry name" value="FdxA_Protbact"/>
    <property type="match status" value="1"/>
</dbReference>
<comment type="cofactor">
    <cofactor evidence="2 11">
        <name>[4Fe-4S] cluster</name>
        <dbReference type="ChEBI" id="CHEBI:49883"/>
    </cofactor>
</comment>
<dbReference type="GO" id="GO:0009055">
    <property type="term" value="F:electron transfer activity"/>
    <property type="evidence" value="ECO:0007669"/>
    <property type="project" value="InterPro"/>
</dbReference>
<dbReference type="OMA" id="VAEPCIN"/>
<dbReference type="Gene3D" id="3.30.70.20">
    <property type="match status" value="1"/>
</dbReference>
<dbReference type="RefSeq" id="WP_010931551.1">
    <property type="nucleotide sequence ID" value="NZ_AP024746.1"/>
</dbReference>
<keyword evidence="3 11" id="KW-0813">Transport</keyword>
<evidence type="ECO:0000256" key="6">
    <source>
        <dbReference type="ARBA" id="ARBA00022737"/>
    </source>
</evidence>
<protein>
    <recommendedName>
        <fullName evidence="11">Ferredoxin</fullName>
    </recommendedName>
</protein>
<evidence type="ECO:0000256" key="11">
    <source>
        <dbReference type="RuleBase" id="RU364098"/>
    </source>
</evidence>
<evidence type="ECO:0000313" key="12">
    <source>
        <dbReference type="EMBL" id="SUV63819.1"/>
    </source>
</evidence>
<dbReference type="InterPro" id="IPR000813">
    <property type="entry name" value="7Fe_ferredoxin"/>
</dbReference>
<evidence type="ECO:0000256" key="4">
    <source>
        <dbReference type="ARBA" id="ARBA00022485"/>
    </source>
</evidence>
<accession>A0A0E8EG90</accession>
<reference evidence="12 13" key="1">
    <citation type="submission" date="2018-06" db="EMBL/GenBank/DDBJ databases">
        <authorList>
            <consortium name="Pathogen Informatics"/>
            <person name="Doyle S."/>
        </authorList>
    </citation>
    <scope>NUCLEOTIDE SEQUENCE [LARGE SCALE GENOMIC DNA]</scope>
    <source>
        <strain evidence="12 13">NCTC10911</strain>
    </source>
</reference>